<evidence type="ECO:0000313" key="2">
    <source>
        <dbReference type="EMBL" id="AAH03951.1"/>
    </source>
</evidence>
<reference evidence="2" key="1">
    <citation type="journal article" date="2004" name="Genome Res.">
        <title>The status, quality, and expansion of the NIH full-length cDNA project: the Mammalian Gene Collection (MGC).</title>
        <authorList>
            <consortium name="The MGC Project Team"/>
            <person name="Gerhard D.S."/>
            <person name="Wagner L."/>
            <person name="Feingold E.A."/>
            <person name="Shenmen C.M."/>
            <person name="Grouse L.H."/>
            <person name="Schuler G."/>
            <person name="Klein S.L."/>
            <person name="Old S."/>
            <person name="Rasooly R."/>
            <person name="Good P."/>
            <person name="Guyer M."/>
            <person name="Peck A.M."/>
            <person name="Derge J.G."/>
            <person name="Lipman D."/>
            <person name="Collins F.S."/>
            <person name="Jang W."/>
            <person name="Sherry S."/>
            <person name="Feolo M."/>
            <person name="Misquitta L."/>
            <person name="Lee E."/>
            <person name="Rotmistrovsky K."/>
            <person name="Greenhut S.F."/>
            <person name="Schaefer C.F."/>
            <person name="Buetow K."/>
            <person name="Bonner T.I."/>
            <person name="Haussler D."/>
            <person name="Kent J."/>
            <person name="Kiekhaus M."/>
            <person name="Furey T."/>
            <person name="Brent M."/>
            <person name="Prange C."/>
            <person name="Schreiber K."/>
            <person name="Shapiro N."/>
            <person name="Bhat N.K."/>
            <person name="Hopkins R.F."/>
            <person name="Hsie F."/>
            <person name="Driscoll T."/>
            <person name="Soares M.B."/>
            <person name="Casavant T.L."/>
            <person name="Scheetz T.E."/>
            <person name="Brown-stein M.J."/>
            <person name="Usdin T.B."/>
            <person name="Toshiyuki S."/>
            <person name="Carninci P."/>
            <person name="Piao Y."/>
            <person name="Dudekula D.B."/>
            <person name="Ko M.S."/>
            <person name="Kawakami K."/>
            <person name="Suzuki Y."/>
            <person name="Sugano S."/>
            <person name="Gruber C.E."/>
            <person name="Smith M.R."/>
            <person name="Simmons B."/>
            <person name="Moore T."/>
            <person name="Waterman R."/>
            <person name="Johnson S.L."/>
            <person name="Ruan Y."/>
            <person name="Wei C.L."/>
            <person name="Mathavan S."/>
            <person name="Gunaratne P.H."/>
            <person name="Wu J."/>
            <person name="Garcia A.M."/>
            <person name="Hulyk S.W."/>
            <person name="Fuh E."/>
            <person name="Yuan Y."/>
            <person name="Sneed A."/>
            <person name="Kowis C."/>
            <person name="Hodgson A."/>
            <person name="Muzny D.M."/>
            <person name="McPherson J."/>
            <person name="Gibbs R.A."/>
            <person name="Fahey J."/>
            <person name="Helton E."/>
            <person name="Ketteman M."/>
            <person name="Madan A."/>
            <person name="Rodrigues S."/>
            <person name="Sanchez A."/>
            <person name="Whiting M."/>
            <person name="Madari A."/>
            <person name="Young A.C."/>
            <person name="Wetherby K.D."/>
            <person name="Granite S.J."/>
            <person name="Kwong P.N."/>
            <person name="Brinkley C.P."/>
            <person name="Pearson R.L."/>
            <person name="Bouffard G.G."/>
            <person name="Blakesly R.W."/>
            <person name="Green E.D."/>
            <person name="Dickson M.C."/>
            <person name="Rodriguez A.C."/>
            <person name="Grimwood J."/>
            <person name="Schmutz J."/>
            <person name="Myers R.M."/>
            <person name="Butterfield Y.S."/>
            <person name="Griffith M."/>
            <person name="Griffith O.L."/>
            <person name="Krzywinski M.I."/>
            <person name="Liao N."/>
            <person name="Morin R."/>
            <person name="Morrin R."/>
            <person name="Palmquist D."/>
            <person name="Petrescu A.S."/>
            <person name="Skalska U."/>
            <person name="Smailus D.E."/>
            <person name="Stott J.M."/>
            <person name="Schnerch A."/>
            <person name="Schein J.E."/>
            <person name="Jones S.J."/>
            <person name="Holt R.A."/>
            <person name="Baross A."/>
            <person name="Marra M.A."/>
            <person name="Clifton S."/>
            <person name="Makowski K.A."/>
            <person name="Bosak S."/>
            <person name="Malek J."/>
        </authorList>
    </citation>
    <scope>NUCLEOTIDE SEQUENCE [LARGE SCALE MRNA]</scope>
    <source>
        <strain evidence="2">Mix FVB/N</strain>
        <tissue evidence="2">Mammary tumor. WAP-TGF alpha model. 7 months old</tissue>
    </source>
</reference>
<dbReference type="MGI" id="MGI:96440">
    <property type="gene designation" value="Igfbp5"/>
</dbReference>
<evidence type="ECO:0000256" key="1">
    <source>
        <dbReference type="SAM" id="MobiDB-lite"/>
    </source>
</evidence>
<sequence>GEEDALERQHNFSSTSGPQGGTEAKESFKCFMSLLCPTQTSFPVMEDGRKPRTTQARIFTTVVICQPDFDPREASHCPLASSTKRCLTKGSGLSLKTEDNLPGEETRTLVQEAPFGGGHSSLRSLDGMA</sequence>
<gene>
    <name evidence="2 3" type="primary">Igfbp5</name>
</gene>
<organism evidence="2">
    <name type="scientific">Mus musculus</name>
    <name type="common">Mouse</name>
    <dbReference type="NCBI Taxonomy" id="10090"/>
    <lineage>
        <taxon>Eukaryota</taxon>
        <taxon>Metazoa</taxon>
        <taxon>Chordata</taxon>
        <taxon>Craniata</taxon>
        <taxon>Vertebrata</taxon>
        <taxon>Euteleostomi</taxon>
        <taxon>Mammalia</taxon>
        <taxon>Eutheria</taxon>
        <taxon>Euarchontoglires</taxon>
        <taxon>Glires</taxon>
        <taxon>Rodentia</taxon>
        <taxon>Myomorpha</taxon>
        <taxon>Muroidea</taxon>
        <taxon>Muridae</taxon>
        <taxon>Murinae</taxon>
        <taxon>Mus</taxon>
        <taxon>Mus</taxon>
    </lineage>
</organism>
<feature type="region of interest" description="Disordered" evidence="1">
    <location>
        <begin position="1"/>
        <end position="24"/>
    </location>
</feature>
<proteinExistence type="evidence at transcript level"/>
<feature type="compositionally biased region" description="Basic and acidic residues" evidence="1">
    <location>
        <begin position="1"/>
        <end position="10"/>
    </location>
</feature>
<dbReference type="EMBL" id="BC003951">
    <property type="protein sequence ID" value="AAH03951.1"/>
    <property type="molecule type" value="mRNA"/>
</dbReference>
<protein>
    <submittedName>
        <fullName evidence="2">Igfbp5 protein</fullName>
    </submittedName>
</protein>
<accession>Q99KY8</accession>
<evidence type="ECO:0000313" key="3">
    <source>
        <dbReference type="MGI" id="MGI:96440"/>
    </source>
</evidence>
<dbReference type="AGR" id="MGI:96440"/>
<dbReference type="AlphaFoldDB" id="Q99KY8"/>
<name>Q99KY8_MOUSE</name>
<feature type="non-terminal residue" evidence="2">
    <location>
        <position position="1"/>
    </location>
</feature>